<dbReference type="PATRIC" id="fig|37916.4.peg.1964"/>
<dbReference type="AlphaFoldDB" id="A0A0J6W8E1"/>
<dbReference type="Proteomes" id="UP000036513">
    <property type="component" value="Unassembled WGS sequence"/>
</dbReference>
<dbReference type="STRING" id="37916.MCHLDSM_02045"/>
<proteinExistence type="predicted"/>
<protein>
    <submittedName>
        <fullName evidence="1">Uncharacterized protein</fullName>
    </submittedName>
</protein>
<gene>
    <name evidence="1" type="ORF">MCHLDSM_02045</name>
</gene>
<organism evidence="1 2">
    <name type="scientific">Mycolicibacterium chlorophenolicum</name>
    <dbReference type="NCBI Taxonomy" id="37916"/>
    <lineage>
        <taxon>Bacteria</taxon>
        <taxon>Bacillati</taxon>
        <taxon>Actinomycetota</taxon>
        <taxon>Actinomycetes</taxon>
        <taxon>Mycobacteriales</taxon>
        <taxon>Mycobacteriaceae</taxon>
        <taxon>Mycolicibacterium</taxon>
    </lineage>
</organism>
<evidence type="ECO:0000313" key="1">
    <source>
        <dbReference type="EMBL" id="KMO78133.1"/>
    </source>
</evidence>
<accession>A0A0J6W8E1</accession>
<keyword evidence="2" id="KW-1185">Reference proteome</keyword>
<sequence length="259" mass="27484">MYLTAQHLALANQAVLETFENCSVAWQAIPHWDTGDPAQTQVPADDVKAAASVLSIDSASEPFDVTLALLDAPSPDALLNVVVKKTVALAKKVDEAVIPYLRVAATVQQQLDTTDEHTIQNSLIDARVKVENAGYRAPSCLITDTAGLKVLSLLVNGNPMLETFLTAGHVNSLHRIEKIDKQPPDNPVTKGLLIGRGRLIPHAGAADASPGEEPADIAVSVPPSVEVVGENGANLIAMAIRIRYALRVKDSDGIVAFKP</sequence>
<dbReference type="EMBL" id="JYNL01000020">
    <property type="protein sequence ID" value="KMO78133.1"/>
    <property type="molecule type" value="Genomic_DNA"/>
</dbReference>
<name>A0A0J6W8E1_9MYCO</name>
<comment type="caution">
    <text evidence="1">The sequence shown here is derived from an EMBL/GenBank/DDBJ whole genome shotgun (WGS) entry which is preliminary data.</text>
</comment>
<reference evidence="1 2" key="1">
    <citation type="journal article" date="2015" name="Genome Biol. Evol.">
        <title>Characterization of Three Mycobacterium spp. with Potential Use in Bioremediation by Genome Sequencing and Comparative Genomics.</title>
        <authorList>
            <person name="Das S."/>
            <person name="Pettersson B.M."/>
            <person name="Behra P.R."/>
            <person name="Ramesh M."/>
            <person name="Dasgupta S."/>
            <person name="Bhattacharya A."/>
            <person name="Kirsebom L.A."/>
        </authorList>
    </citation>
    <scope>NUCLEOTIDE SEQUENCE [LARGE SCALE GENOMIC DNA]</scope>
    <source>
        <strain evidence="1 2">DSM 43826</strain>
    </source>
</reference>
<evidence type="ECO:0000313" key="2">
    <source>
        <dbReference type="Proteomes" id="UP000036513"/>
    </source>
</evidence>